<feature type="domain" description="O-methyltransferase C-terminal" evidence="4">
    <location>
        <begin position="108"/>
        <end position="312"/>
    </location>
</feature>
<dbReference type="Pfam" id="PF08100">
    <property type="entry name" value="Dimerisation"/>
    <property type="match status" value="1"/>
</dbReference>
<dbReference type="GO" id="GO:0032259">
    <property type="term" value="P:methylation"/>
    <property type="evidence" value="ECO:0007669"/>
    <property type="project" value="UniProtKB-KW"/>
</dbReference>
<reference evidence="6 7" key="1">
    <citation type="submission" date="2023-05" db="EMBL/GenBank/DDBJ databases">
        <title>Actinoplanes sp. NEAU-A12 genome sequencing.</title>
        <authorList>
            <person name="Wang Z.-S."/>
        </authorList>
    </citation>
    <scope>NUCLEOTIDE SEQUENCE [LARGE SCALE GENOMIC DNA]</scope>
    <source>
        <strain evidence="6 7">NEAU-A12</strain>
    </source>
</reference>
<sequence length="336" mass="35460">MTASPYETVMGFIVGPWLAQAVRAAVDLSLAEHLANGPRTASEIAEAEGADPEATARFLRACASMGLVAYAEKGFTGTELLAVLHRDAPMSLRDLAASQSSACLWLTWARIPEAVRSGEAQSTQALGMPFFDYLAAHPDEGALFGAAMTSMSAPVIRDAVEVIDIGDATTVVDVGGAHGSFALAMLAKHPGIEAIVLDLPHALPGARAAAVERGLDDRFTAVAGDFFKEVPQGDIMLLKFILHDWSDDDGVRILSNCRDALRPGGRIVITEIVIDDHAPGIAPLMDISMLACTGSRERTLAEFDDLLTRAGLRRTASTPVEPPYVVIEATAAAVGK</sequence>
<dbReference type="SUPFAM" id="SSF46785">
    <property type="entry name" value="Winged helix' DNA-binding domain"/>
    <property type="match status" value="1"/>
</dbReference>
<evidence type="ECO:0000256" key="3">
    <source>
        <dbReference type="ARBA" id="ARBA00022691"/>
    </source>
</evidence>
<dbReference type="InterPro" id="IPR012967">
    <property type="entry name" value="COMT_dimerisation"/>
</dbReference>
<accession>A0ABT6WSS2</accession>
<dbReference type="InterPro" id="IPR001077">
    <property type="entry name" value="COMT_C"/>
</dbReference>
<evidence type="ECO:0000313" key="7">
    <source>
        <dbReference type="Proteomes" id="UP001241758"/>
    </source>
</evidence>
<evidence type="ECO:0000313" key="6">
    <source>
        <dbReference type="EMBL" id="MDI6102791.1"/>
    </source>
</evidence>
<evidence type="ECO:0000256" key="1">
    <source>
        <dbReference type="ARBA" id="ARBA00022603"/>
    </source>
</evidence>
<dbReference type="SUPFAM" id="SSF53335">
    <property type="entry name" value="S-adenosyl-L-methionine-dependent methyltransferases"/>
    <property type="match status" value="1"/>
</dbReference>
<dbReference type="CDD" id="cd02440">
    <property type="entry name" value="AdoMet_MTases"/>
    <property type="match status" value="1"/>
</dbReference>
<keyword evidence="2" id="KW-0808">Transferase</keyword>
<gene>
    <name evidence="6" type="ORF">QLQ12_29640</name>
</gene>
<dbReference type="InterPro" id="IPR016461">
    <property type="entry name" value="COMT-like"/>
</dbReference>
<dbReference type="PROSITE" id="PS51683">
    <property type="entry name" value="SAM_OMT_II"/>
    <property type="match status" value="1"/>
</dbReference>
<name>A0ABT6WSS2_9ACTN</name>
<keyword evidence="3" id="KW-0949">S-adenosyl-L-methionine</keyword>
<proteinExistence type="predicted"/>
<comment type="caution">
    <text evidence="6">The sequence shown here is derived from an EMBL/GenBank/DDBJ whole genome shotgun (WGS) entry which is preliminary data.</text>
</comment>
<dbReference type="EMBL" id="JASCTH010000021">
    <property type="protein sequence ID" value="MDI6102791.1"/>
    <property type="molecule type" value="Genomic_DNA"/>
</dbReference>
<protein>
    <submittedName>
        <fullName evidence="6">Methyltransferase</fullName>
    </submittedName>
</protein>
<dbReference type="Gene3D" id="3.40.50.150">
    <property type="entry name" value="Vaccinia Virus protein VP39"/>
    <property type="match status" value="1"/>
</dbReference>
<dbReference type="PANTHER" id="PTHR43712">
    <property type="entry name" value="PUTATIVE (AFU_ORTHOLOGUE AFUA_4G14580)-RELATED"/>
    <property type="match status" value="1"/>
</dbReference>
<evidence type="ECO:0000259" key="4">
    <source>
        <dbReference type="Pfam" id="PF00891"/>
    </source>
</evidence>
<evidence type="ECO:0000256" key="2">
    <source>
        <dbReference type="ARBA" id="ARBA00022679"/>
    </source>
</evidence>
<keyword evidence="1 6" id="KW-0489">Methyltransferase</keyword>
<feature type="domain" description="O-methyltransferase dimerisation" evidence="5">
    <location>
        <begin position="15"/>
        <end position="79"/>
    </location>
</feature>
<evidence type="ECO:0000259" key="5">
    <source>
        <dbReference type="Pfam" id="PF08100"/>
    </source>
</evidence>
<dbReference type="GO" id="GO:0008168">
    <property type="term" value="F:methyltransferase activity"/>
    <property type="evidence" value="ECO:0007669"/>
    <property type="project" value="UniProtKB-KW"/>
</dbReference>
<dbReference type="PIRSF" id="PIRSF005739">
    <property type="entry name" value="O-mtase"/>
    <property type="match status" value="1"/>
</dbReference>
<dbReference type="Proteomes" id="UP001241758">
    <property type="component" value="Unassembled WGS sequence"/>
</dbReference>
<dbReference type="Pfam" id="PF00891">
    <property type="entry name" value="Methyltransf_2"/>
    <property type="match status" value="1"/>
</dbReference>
<keyword evidence="7" id="KW-1185">Reference proteome</keyword>
<dbReference type="Gene3D" id="1.10.10.10">
    <property type="entry name" value="Winged helix-like DNA-binding domain superfamily/Winged helix DNA-binding domain"/>
    <property type="match status" value="1"/>
</dbReference>
<dbReference type="InterPro" id="IPR036388">
    <property type="entry name" value="WH-like_DNA-bd_sf"/>
</dbReference>
<dbReference type="InterPro" id="IPR029063">
    <property type="entry name" value="SAM-dependent_MTases_sf"/>
</dbReference>
<organism evidence="6 7">
    <name type="scientific">Actinoplanes sandaracinus</name>
    <dbReference type="NCBI Taxonomy" id="3045177"/>
    <lineage>
        <taxon>Bacteria</taxon>
        <taxon>Bacillati</taxon>
        <taxon>Actinomycetota</taxon>
        <taxon>Actinomycetes</taxon>
        <taxon>Micromonosporales</taxon>
        <taxon>Micromonosporaceae</taxon>
        <taxon>Actinoplanes</taxon>
    </lineage>
</organism>
<dbReference type="PANTHER" id="PTHR43712:SF2">
    <property type="entry name" value="O-METHYLTRANSFERASE CICE"/>
    <property type="match status" value="1"/>
</dbReference>
<dbReference type="InterPro" id="IPR036390">
    <property type="entry name" value="WH_DNA-bd_sf"/>
</dbReference>